<evidence type="ECO:0000313" key="7">
    <source>
        <dbReference type="Proteomes" id="UP001362999"/>
    </source>
</evidence>
<dbReference type="Gene3D" id="6.10.140.2220">
    <property type="match status" value="1"/>
</dbReference>
<accession>A0AAW0AES6</accession>
<dbReference type="SUPFAM" id="SSF144232">
    <property type="entry name" value="HIT/MYND zinc finger-like"/>
    <property type="match status" value="1"/>
</dbReference>
<gene>
    <name evidence="6" type="ORF">R3P38DRAFT_3280985</name>
</gene>
<dbReference type="InterPro" id="IPR002893">
    <property type="entry name" value="Znf_MYND"/>
</dbReference>
<reference evidence="6 7" key="1">
    <citation type="journal article" date="2024" name="J Genomics">
        <title>Draft genome sequencing and assembly of Favolaschia claudopus CIRM-BRFM 2984 isolated from oak limbs.</title>
        <authorList>
            <person name="Navarro D."/>
            <person name="Drula E."/>
            <person name="Chaduli D."/>
            <person name="Cazenave R."/>
            <person name="Ahrendt S."/>
            <person name="Wang J."/>
            <person name="Lipzen A."/>
            <person name="Daum C."/>
            <person name="Barry K."/>
            <person name="Grigoriev I.V."/>
            <person name="Favel A."/>
            <person name="Rosso M.N."/>
            <person name="Martin F."/>
        </authorList>
    </citation>
    <scope>NUCLEOTIDE SEQUENCE [LARGE SCALE GENOMIC DNA]</scope>
    <source>
        <strain evidence="6 7">CIRM-BRFM 2984</strain>
    </source>
</reference>
<keyword evidence="7" id="KW-1185">Reference proteome</keyword>
<sequence length="634" mass="72799">MHPVLQLSGLRQLPFLSRRFITPVLCDYPQYASADEMSRFTESLTKHNRHRYVAVFYHLLDPQRIPKAADLEIWTEENACNSRAALKSLVNLFSTRPPKDAAPDLWPRIAAWIEFFSTFDDLWRTLMPLPSRKDFYFLFMTFCSHICVKNDRNLQLVASTPGIRLLALRSWYSLSDADFTRSEDVLHIIHDIIVDGVGLSLQEVIEGSQGNLHNFASLLMRQCEPVVPHDCAPSQEVAMDNFWLFRLASDVVAVVDNLADPQNRGIVPRPLCEALLSLGFIKTVTMVGCAMCQHALQRSLGSMEWRFLTNCVLLLEIMLRGRRPDHVLHTALKFDLLRIVLSCALIEPSDPIHCTLSVLIANTLTPATIYCSALPDLVYAESQVTSAMEIRNSGVREAWIMFRNLLRSRGRILELFNSNERISQRACDNVKCGTISEKKNLKRCSECLASCYCSSECQILDWQRGHRESCTWHRLYRQTIRVGFTPKEHAFMRFILQHECGENQLALTTDYLHARQRDPQAMLLTVYDYTSGQLKIERRAREIKNLADENENKEYWMDVIDRVSKSAGRLTLDVMRVSAGKIRYELILPMCWVSPDIPRALEELISQGDELSESEMKTRVEEIMQREPPTHCIV</sequence>
<comment type="caution">
    <text evidence="6">The sequence shown here is derived from an EMBL/GenBank/DDBJ whole genome shotgun (WGS) entry which is preliminary data.</text>
</comment>
<name>A0AAW0AES6_9AGAR</name>
<evidence type="ECO:0000256" key="2">
    <source>
        <dbReference type="ARBA" id="ARBA00022771"/>
    </source>
</evidence>
<organism evidence="6 7">
    <name type="scientific">Favolaschia claudopus</name>
    <dbReference type="NCBI Taxonomy" id="2862362"/>
    <lineage>
        <taxon>Eukaryota</taxon>
        <taxon>Fungi</taxon>
        <taxon>Dikarya</taxon>
        <taxon>Basidiomycota</taxon>
        <taxon>Agaricomycotina</taxon>
        <taxon>Agaricomycetes</taxon>
        <taxon>Agaricomycetidae</taxon>
        <taxon>Agaricales</taxon>
        <taxon>Marasmiineae</taxon>
        <taxon>Mycenaceae</taxon>
        <taxon>Favolaschia</taxon>
    </lineage>
</organism>
<evidence type="ECO:0000259" key="5">
    <source>
        <dbReference type="PROSITE" id="PS50865"/>
    </source>
</evidence>
<evidence type="ECO:0000256" key="1">
    <source>
        <dbReference type="ARBA" id="ARBA00022723"/>
    </source>
</evidence>
<keyword evidence="1" id="KW-0479">Metal-binding</keyword>
<dbReference type="EMBL" id="JAWWNJ010000069">
    <property type="protein sequence ID" value="KAK7007779.1"/>
    <property type="molecule type" value="Genomic_DNA"/>
</dbReference>
<evidence type="ECO:0000313" key="6">
    <source>
        <dbReference type="EMBL" id="KAK7007779.1"/>
    </source>
</evidence>
<keyword evidence="2 4" id="KW-0863">Zinc-finger</keyword>
<evidence type="ECO:0000256" key="4">
    <source>
        <dbReference type="PROSITE-ProRule" id="PRU00134"/>
    </source>
</evidence>
<dbReference type="AlphaFoldDB" id="A0AAW0AES6"/>
<dbReference type="Pfam" id="PF01753">
    <property type="entry name" value="zf-MYND"/>
    <property type="match status" value="1"/>
</dbReference>
<dbReference type="GO" id="GO:0008270">
    <property type="term" value="F:zinc ion binding"/>
    <property type="evidence" value="ECO:0007669"/>
    <property type="project" value="UniProtKB-KW"/>
</dbReference>
<evidence type="ECO:0000256" key="3">
    <source>
        <dbReference type="ARBA" id="ARBA00022833"/>
    </source>
</evidence>
<proteinExistence type="predicted"/>
<dbReference type="PROSITE" id="PS50865">
    <property type="entry name" value="ZF_MYND_2"/>
    <property type="match status" value="1"/>
</dbReference>
<protein>
    <recommendedName>
        <fullName evidence="5">MYND-type domain-containing protein</fullName>
    </recommendedName>
</protein>
<dbReference type="Proteomes" id="UP001362999">
    <property type="component" value="Unassembled WGS sequence"/>
</dbReference>
<feature type="domain" description="MYND-type" evidence="5">
    <location>
        <begin position="429"/>
        <end position="470"/>
    </location>
</feature>
<keyword evidence="3" id="KW-0862">Zinc</keyword>